<evidence type="ECO:0000256" key="1">
    <source>
        <dbReference type="SAM" id="Phobius"/>
    </source>
</evidence>
<keyword evidence="1" id="KW-1133">Transmembrane helix</keyword>
<dbReference type="AlphaFoldDB" id="A0A0S3RU94"/>
<gene>
    <name evidence="2" type="primary">Vigan.04G143200</name>
    <name evidence="2" type="ORF">VIGAN_04143200</name>
</gene>
<feature type="transmembrane region" description="Helical" evidence="1">
    <location>
        <begin position="20"/>
        <end position="41"/>
    </location>
</feature>
<dbReference type="EMBL" id="AP015037">
    <property type="protein sequence ID" value="BAT84148.1"/>
    <property type="molecule type" value="Genomic_DNA"/>
</dbReference>
<keyword evidence="3" id="KW-1185">Reference proteome</keyword>
<proteinExistence type="predicted"/>
<sequence length="74" mass="8265">PPSPPSSIFLPNPFPHHNLLLLGFVFVFSCLASCSSSLAWLSVKVERRGICGLSEVEVLWRAPALIDLRSRLRY</sequence>
<organism evidence="2 3">
    <name type="scientific">Vigna angularis var. angularis</name>
    <dbReference type="NCBI Taxonomy" id="157739"/>
    <lineage>
        <taxon>Eukaryota</taxon>
        <taxon>Viridiplantae</taxon>
        <taxon>Streptophyta</taxon>
        <taxon>Embryophyta</taxon>
        <taxon>Tracheophyta</taxon>
        <taxon>Spermatophyta</taxon>
        <taxon>Magnoliopsida</taxon>
        <taxon>eudicotyledons</taxon>
        <taxon>Gunneridae</taxon>
        <taxon>Pentapetalae</taxon>
        <taxon>rosids</taxon>
        <taxon>fabids</taxon>
        <taxon>Fabales</taxon>
        <taxon>Fabaceae</taxon>
        <taxon>Papilionoideae</taxon>
        <taxon>50 kb inversion clade</taxon>
        <taxon>NPAAA clade</taxon>
        <taxon>indigoferoid/millettioid clade</taxon>
        <taxon>Phaseoleae</taxon>
        <taxon>Vigna</taxon>
    </lineage>
</organism>
<evidence type="ECO:0000313" key="3">
    <source>
        <dbReference type="Proteomes" id="UP000291084"/>
    </source>
</evidence>
<protein>
    <submittedName>
        <fullName evidence="2">Uncharacterized protein</fullName>
    </submittedName>
</protein>
<keyword evidence="1" id="KW-0812">Transmembrane</keyword>
<name>A0A0S3RU94_PHAAN</name>
<evidence type="ECO:0000313" key="2">
    <source>
        <dbReference type="EMBL" id="BAT84148.1"/>
    </source>
</evidence>
<feature type="non-terminal residue" evidence="2">
    <location>
        <position position="1"/>
    </location>
</feature>
<keyword evidence="1" id="KW-0472">Membrane</keyword>
<accession>A0A0S3RU94</accession>
<reference evidence="2 3" key="1">
    <citation type="journal article" date="2015" name="Sci. Rep.">
        <title>The power of single molecule real-time sequencing technology in the de novo assembly of a eukaryotic genome.</title>
        <authorList>
            <person name="Sakai H."/>
            <person name="Naito K."/>
            <person name="Ogiso-Tanaka E."/>
            <person name="Takahashi Y."/>
            <person name="Iseki K."/>
            <person name="Muto C."/>
            <person name="Satou K."/>
            <person name="Teruya K."/>
            <person name="Shiroma A."/>
            <person name="Shimoji M."/>
            <person name="Hirano T."/>
            <person name="Itoh T."/>
            <person name="Kaga A."/>
            <person name="Tomooka N."/>
        </authorList>
    </citation>
    <scope>NUCLEOTIDE SEQUENCE [LARGE SCALE GENOMIC DNA]</scope>
    <source>
        <strain evidence="3">cv. Shumari</strain>
    </source>
</reference>
<dbReference type="Proteomes" id="UP000291084">
    <property type="component" value="Chromosome 4"/>
</dbReference>